<accession>A0ABW3CWH9</accession>
<evidence type="ECO:0000313" key="7">
    <source>
        <dbReference type="Proteomes" id="UP001596978"/>
    </source>
</evidence>
<dbReference type="InterPro" id="IPR002173">
    <property type="entry name" value="Carboh/pur_kinase_PfkB_CS"/>
</dbReference>
<dbReference type="InterPro" id="IPR011611">
    <property type="entry name" value="PfkB_dom"/>
</dbReference>
<dbReference type="PROSITE" id="PS00583">
    <property type="entry name" value="PFKB_KINASES_1"/>
    <property type="match status" value="1"/>
</dbReference>
<evidence type="ECO:0000256" key="4">
    <source>
        <dbReference type="PIRNR" id="PIRNR000535"/>
    </source>
</evidence>
<evidence type="ECO:0000256" key="1">
    <source>
        <dbReference type="ARBA" id="ARBA00010688"/>
    </source>
</evidence>
<sequence>MSTPEPLIICFGDILWDIFPEYKKVGGAPLNVALKLHSYGANTYLISAVGNDALGNDLLDHLHQRGLQTQLVQRTKKNPTGSVLVTIDDDGNAQYDIKKPAAWDSIQFSKTLEEVVKESDAFTFVSLAFRSKTSKETLDRLLKSASYKVFDVNLRAPHYNLDEVISYLQLADLIKLNDEELTVICRHRSFTSTDIEEQTHFIAQATRTTNVCVTLGAKGSLLLNGNQLYRHQGYKVTVKDTVGAGDSFLASLIYKLLTHTDAEEALDYASAVGALVASKEGANPIITENDIAKIRSGE</sequence>
<dbReference type="CDD" id="cd01167">
    <property type="entry name" value="bac_FRK"/>
    <property type="match status" value="1"/>
</dbReference>
<keyword evidence="3 6" id="KW-0418">Kinase</keyword>
<proteinExistence type="inferred from homology"/>
<evidence type="ECO:0000256" key="3">
    <source>
        <dbReference type="ARBA" id="ARBA00022777"/>
    </source>
</evidence>
<comment type="similarity">
    <text evidence="1">Belongs to the carbohydrate kinase PfkB family.</text>
</comment>
<dbReference type="InterPro" id="IPR029056">
    <property type="entry name" value="Ribokinase-like"/>
</dbReference>
<dbReference type="GO" id="GO:0016301">
    <property type="term" value="F:kinase activity"/>
    <property type="evidence" value="ECO:0007669"/>
    <property type="project" value="UniProtKB-KW"/>
</dbReference>
<comment type="caution">
    <text evidence="6">The sequence shown here is derived from an EMBL/GenBank/DDBJ whole genome shotgun (WGS) entry which is preliminary data.</text>
</comment>
<dbReference type="Gene3D" id="3.40.1190.20">
    <property type="match status" value="1"/>
</dbReference>
<dbReference type="InterPro" id="IPR017583">
    <property type="entry name" value="Tagatose/fructose_Pkinase"/>
</dbReference>
<evidence type="ECO:0000259" key="5">
    <source>
        <dbReference type="Pfam" id="PF00294"/>
    </source>
</evidence>
<protein>
    <submittedName>
        <fullName evidence="6">Carbohydrate kinase</fullName>
        <ecNumber evidence="6">2.7.1.-</ecNumber>
    </submittedName>
</protein>
<dbReference type="Proteomes" id="UP001596978">
    <property type="component" value="Unassembled WGS sequence"/>
</dbReference>
<dbReference type="RefSeq" id="WP_386406399.1">
    <property type="nucleotide sequence ID" value="NZ_JBHTJH010000004.1"/>
</dbReference>
<dbReference type="PIRSF" id="PIRSF000535">
    <property type="entry name" value="1PFK/6PFK/LacC"/>
    <property type="match status" value="1"/>
</dbReference>
<keyword evidence="7" id="KW-1185">Reference proteome</keyword>
<evidence type="ECO:0000313" key="6">
    <source>
        <dbReference type="EMBL" id="MFD0862108.1"/>
    </source>
</evidence>
<dbReference type="InterPro" id="IPR050306">
    <property type="entry name" value="PfkB_Carbo_kinase"/>
</dbReference>
<keyword evidence="2 4" id="KW-0808">Transferase</keyword>
<dbReference type="SUPFAM" id="SSF53613">
    <property type="entry name" value="Ribokinase-like"/>
    <property type="match status" value="1"/>
</dbReference>
<dbReference type="PANTHER" id="PTHR43085:SF57">
    <property type="entry name" value="CARBOHYDRATE KINASE PFKB DOMAIN-CONTAINING PROTEIN"/>
    <property type="match status" value="1"/>
</dbReference>
<evidence type="ECO:0000256" key="2">
    <source>
        <dbReference type="ARBA" id="ARBA00022679"/>
    </source>
</evidence>
<reference evidence="7" key="1">
    <citation type="journal article" date="2019" name="Int. J. Syst. Evol. Microbiol.">
        <title>The Global Catalogue of Microorganisms (GCM) 10K type strain sequencing project: providing services to taxonomists for standard genome sequencing and annotation.</title>
        <authorList>
            <consortium name="The Broad Institute Genomics Platform"/>
            <consortium name="The Broad Institute Genome Sequencing Center for Infectious Disease"/>
            <person name="Wu L."/>
            <person name="Ma J."/>
        </authorList>
    </citation>
    <scope>NUCLEOTIDE SEQUENCE [LARGE SCALE GENOMIC DNA]</scope>
    <source>
        <strain evidence="7">CCUG 62952</strain>
    </source>
</reference>
<dbReference type="EMBL" id="JBHTJH010000004">
    <property type="protein sequence ID" value="MFD0862108.1"/>
    <property type="molecule type" value="Genomic_DNA"/>
</dbReference>
<dbReference type="Pfam" id="PF00294">
    <property type="entry name" value="PfkB"/>
    <property type="match status" value="1"/>
</dbReference>
<dbReference type="EC" id="2.7.1.-" evidence="6"/>
<gene>
    <name evidence="6" type="ORF">ACFQ1M_07800</name>
</gene>
<dbReference type="PANTHER" id="PTHR43085">
    <property type="entry name" value="HEXOKINASE FAMILY MEMBER"/>
    <property type="match status" value="1"/>
</dbReference>
<feature type="domain" description="Carbohydrate kinase PfkB" evidence="5">
    <location>
        <begin position="23"/>
        <end position="284"/>
    </location>
</feature>
<organism evidence="6 7">
    <name type="scientific">Sungkyunkwania multivorans</name>
    <dbReference type="NCBI Taxonomy" id="1173618"/>
    <lineage>
        <taxon>Bacteria</taxon>
        <taxon>Pseudomonadati</taxon>
        <taxon>Bacteroidota</taxon>
        <taxon>Flavobacteriia</taxon>
        <taxon>Flavobacteriales</taxon>
        <taxon>Flavobacteriaceae</taxon>
        <taxon>Sungkyunkwania</taxon>
    </lineage>
</organism>
<name>A0ABW3CWH9_9FLAO</name>